<dbReference type="AlphaFoldDB" id="A0AAP2GKU7"/>
<dbReference type="Gene3D" id="3.10.129.10">
    <property type="entry name" value="Hotdog Thioesterase"/>
    <property type="match status" value="1"/>
</dbReference>
<dbReference type="GO" id="GO:0016829">
    <property type="term" value="F:lyase activity"/>
    <property type="evidence" value="ECO:0007669"/>
    <property type="project" value="UniProtKB-KW"/>
</dbReference>
<accession>A0AAP2GKU7</accession>
<name>A0AAP2GKU7_9BACT</name>
<dbReference type="Proteomes" id="UP001319200">
    <property type="component" value="Unassembled WGS sequence"/>
</dbReference>
<dbReference type="RefSeq" id="WP_254167839.1">
    <property type="nucleotide sequence ID" value="NZ_JAHESF010000028.1"/>
</dbReference>
<keyword evidence="3" id="KW-1185">Reference proteome</keyword>
<organism evidence="2 3">
    <name type="scientific">Chryseosolibacter histidini</name>
    <dbReference type="NCBI Taxonomy" id="2782349"/>
    <lineage>
        <taxon>Bacteria</taxon>
        <taxon>Pseudomonadati</taxon>
        <taxon>Bacteroidota</taxon>
        <taxon>Cytophagia</taxon>
        <taxon>Cytophagales</taxon>
        <taxon>Chryseotaleaceae</taxon>
        <taxon>Chryseosolibacter</taxon>
    </lineage>
</organism>
<gene>
    <name evidence="2" type="ORF">KK083_22685</name>
</gene>
<protein>
    <submittedName>
        <fullName evidence="2">3-hydroxyacyl-ACP dehydratase</fullName>
    </submittedName>
</protein>
<evidence type="ECO:0000313" key="2">
    <source>
        <dbReference type="EMBL" id="MBT1699711.1"/>
    </source>
</evidence>
<dbReference type="Pfam" id="PF22818">
    <property type="entry name" value="ApeI-like"/>
    <property type="match status" value="1"/>
</dbReference>
<sequence>MLHNTFFKILKEEPAEGAVKALLSIDKDHAILKGHFPGQPVVPGVCMMQIVKALVERQTKRNLRLATAENMKFLSVIDPRQHQEVEASVSFSENNGVISLNASLFSGSVTFFKLKATLQNVQ</sequence>
<feature type="domain" description="ApeI dehydratase-like" evidence="1">
    <location>
        <begin position="15"/>
        <end position="94"/>
    </location>
</feature>
<dbReference type="SUPFAM" id="SSF54637">
    <property type="entry name" value="Thioesterase/thiol ester dehydrase-isomerase"/>
    <property type="match status" value="1"/>
</dbReference>
<dbReference type="InterPro" id="IPR054545">
    <property type="entry name" value="ApeI-like"/>
</dbReference>
<reference evidence="2 3" key="1">
    <citation type="submission" date="2021-05" db="EMBL/GenBank/DDBJ databases">
        <title>A Polyphasic approach of four new species of the genus Ohtaekwangia: Ohtaekwangia histidinii sp. nov., Ohtaekwangia cretensis sp. nov., Ohtaekwangia indiensis sp. nov., Ohtaekwangia reichenbachii sp. nov. from diverse environment.</title>
        <authorList>
            <person name="Octaviana S."/>
        </authorList>
    </citation>
    <scope>NUCLEOTIDE SEQUENCE [LARGE SCALE GENOMIC DNA]</scope>
    <source>
        <strain evidence="2 3">PWU4</strain>
    </source>
</reference>
<dbReference type="EMBL" id="JAHESF010000028">
    <property type="protein sequence ID" value="MBT1699711.1"/>
    <property type="molecule type" value="Genomic_DNA"/>
</dbReference>
<evidence type="ECO:0000313" key="3">
    <source>
        <dbReference type="Proteomes" id="UP001319200"/>
    </source>
</evidence>
<evidence type="ECO:0000259" key="1">
    <source>
        <dbReference type="Pfam" id="PF22818"/>
    </source>
</evidence>
<proteinExistence type="predicted"/>
<comment type="caution">
    <text evidence="2">The sequence shown here is derived from an EMBL/GenBank/DDBJ whole genome shotgun (WGS) entry which is preliminary data.</text>
</comment>
<dbReference type="InterPro" id="IPR029069">
    <property type="entry name" value="HotDog_dom_sf"/>
</dbReference>